<accession>A0A0Q3GBL1</accession>
<organism evidence="1">
    <name type="scientific">Brachypodium distachyon</name>
    <name type="common">Purple false brome</name>
    <name type="synonym">Trachynia distachya</name>
    <dbReference type="NCBI Taxonomy" id="15368"/>
    <lineage>
        <taxon>Eukaryota</taxon>
        <taxon>Viridiplantae</taxon>
        <taxon>Streptophyta</taxon>
        <taxon>Embryophyta</taxon>
        <taxon>Tracheophyta</taxon>
        <taxon>Spermatophyta</taxon>
        <taxon>Magnoliopsida</taxon>
        <taxon>Liliopsida</taxon>
        <taxon>Poales</taxon>
        <taxon>Poaceae</taxon>
        <taxon>BOP clade</taxon>
        <taxon>Pooideae</taxon>
        <taxon>Stipodae</taxon>
        <taxon>Brachypodieae</taxon>
        <taxon>Brachypodium</taxon>
    </lineage>
</organism>
<reference evidence="1" key="2">
    <citation type="submission" date="2017-06" db="EMBL/GenBank/DDBJ databases">
        <title>WGS assembly of Brachypodium distachyon.</title>
        <authorList>
            <consortium name="The International Brachypodium Initiative"/>
            <person name="Lucas S."/>
            <person name="Harmon-Smith M."/>
            <person name="Lail K."/>
            <person name="Tice H."/>
            <person name="Grimwood J."/>
            <person name="Bruce D."/>
            <person name="Barry K."/>
            <person name="Shu S."/>
            <person name="Lindquist E."/>
            <person name="Wang M."/>
            <person name="Pitluck S."/>
            <person name="Vogel J.P."/>
            <person name="Garvin D.F."/>
            <person name="Mockler T.C."/>
            <person name="Schmutz J."/>
            <person name="Rokhsar D."/>
            <person name="Bevan M.W."/>
        </authorList>
    </citation>
    <scope>NUCLEOTIDE SEQUENCE</scope>
    <source>
        <strain evidence="1">Bd21</strain>
    </source>
</reference>
<evidence type="ECO:0000313" key="2">
    <source>
        <dbReference type="EnsemblPlants" id="KQK08760"/>
    </source>
</evidence>
<reference evidence="1 2" key="1">
    <citation type="journal article" date="2010" name="Nature">
        <title>Genome sequencing and analysis of the model grass Brachypodium distachyon.</title>
        <authorList>
            <consortium name="International Brachypodium Initiative"/>
        </authorList>
    </citation>
    <scope>NUCLEOTIDE SEQUENCE [LARGE SCALE GENOMIC DNA]</scope>
    <source>
        <strain evidence="1 2">Bd21</strain>
    </source>
</reference>
<reference evidence="2" key="3">
    <citation type="submission" date="2018-08" db="UniProtKB">
        <authorList>
            <consortium name="EnsemblPlants"/>
        </authorList>
    </citation>
    <scope>IDENTIFICATION</scope>
    <source>
        <strain evidence="2">cv. Bd21</strain>
    </source>
</reference>
<keyword evidence="3" id="KW-1185">Reference proteome</keyword>
<dbReference type="Proteomes" id="UP000008810">
    <property type="component" value="Chromosome 2"/>
</dbReference>
<dbReference type="InParanoid" id="A0A0Q3GBL1"/>
<sequence>MPHVTALHSLREFSQSLSFLRKSKERSSELEQRIINAVKLFSAKDAAAANEQIYLDLITGLVYWSTCE</sequence>
<protein>
    <submittedName>
        <fullName evidence="1 2">Uncharacterized protein</fullName>
    </submittedName>
</protein>
<evidence type="ECO:0000313" key="3">
    <source>
        <dbReference type="Proteomes" id="UP000008810"/>
    </source>
</evidence>
<name>A0A0Q3GBL1_BRADI</name>
<dbReference type="EMBL" id="CM000881">
    <property type="protein sequence ID" value="KQK08760.1"/>
    <property type="molecule type" value="Genomic_DNA"/>
</dbReference>
<dbReference type="AlphaFoldDB" id="A0A0Q3GBL1"/>
<proteinExistence type="predicted"/>
<dbReference type="EnsemblPlants" id="KQK08760">
    <property type="protein sequence ID" value="KQK08760"/>
    <property type="gene ID" value="BRADI_2g43744v3"/>
</dbReference>
<dbReference type="Gramene" id="KQK08760">
    <property type="protein sequence ID" value="KQK08760"/>
    <property type="gene ID" value="BRADI_2g43744v3"/>
</dbReference>
<gene>
    <name evidence="1" type="ORF">BRADI_2g43744v3</name>
</gene>
<evidence type="ECO:0000313" key="1">
    <source>
        <dbReference type="EMBL" id="KQK08760.1"/>
    </source>
</evidence>